<dbReference type="OrthoDB" id="5864971at2759"/>
<evidence type="ECO:0000313" key="12">
    <source>
        <dbReference type="Proteomes" id="UP000887013"/>
    </source>
</evidence>
<dbReference type="EMBL" id="BMAW01108181">
    <property type="protein sequence ID" value="GFT32743.1"/>
    <property type="molecule type" value="Genomic_DNA"/>
</dbReference>
<evidence type="ECO:0000256" key="6">
    <source>
        <dbReference type="ARBA" id="ARBA00022845"/>
    </source>
</evidence>
<keyword evidence="12" id="KW-1185">Reference proteome</keyword>
<evidence type="ECO:0000256" key="3">
    <source>
        <dbReference type="ARBA" id="ARBA00022723"/>
    </source>
</evidence>
<keyword evidence="5" id="KW-0862">Zinc</keyword>
<dbReference type="GO" id="GO:0005737">
    <property type="term" value="C:cytoplasm"/>
    <property type="evidence" value="ECO:0007669"/>
    <property type="project" value="UniProtKB-SubCell"/>
</dbReference>
<evidence type="ECO:0000256" key="9">
    <source>
        <dbReference type="SAM" id="MobiDB-lite"/>
    </source>
</evidence>
<feature type="compositionally biased region" description="Low complexity" evidence="9">
    <location>
        <begin position="113"/>
        <end position="122"/>
    </location>
</feature>
<dbReference type="PROSITE" id="PS51522">
    <property type="entry name" value="ZF_NANOS"/>
    <property type="match status" value="1"/>
</dbReference>
<dbReference type="Gene3D" id="4.10.60.30">
    <property type="entry name" value="Nanos, RNA-binding domain"/>
    <property type="match status" value="1"/>
</dbReference>
<accession>A0A8X6NT65</accession>
<dbReference type="InterPro" id="IPR038129">
    <property type="entry name" value="Nanos_sf"/>
</dbReference>
<sequence>MSCECDPNLLLLLGTYSDSSGYSRETHCFFLRPPNLNSAEPISAFCQPTPFPIGTWNAANNENHTSVPQFQNEAPSHVGFFTKNNPIHDVGNYPFVQGNHRSSQVEQTEGNLARSASSNNYNKSRKSKSCKKYPVCRFCLQNEEQQEFYSMHKLKDENGKIICPVLRKYLCSICGATGDTAHTIAYCPYNKNKRQMPLTLLFKQTNKDSKGRFRNCDDHFVNEVHKLD</sequence>
<gene>
    <name evidence="11" type="primary">Nanos2</name>
    <name evidence="11" type="ORF">NPIL_111111</name>
</gene>
<evidence type="ECO:0000256" key="7">
    <source>
        <dbReference type="ARBA" id="ARBA00022884"/>
    </source>
</evidence>
<reference evidence="11" key="1">
    <citation type="submission" date="2020-08" db="EMBL/GenBank/DDBJ databases">
        <title>Multicomponent nature underlies the extraordinary mechanical properties of spider dragline silk.</title>
        <authorList>
            <person name="Kono N."/>
            <person name="Nakamura H."/>
            <person name="Mori M."/>
            <person name="Yoshida Y."/>
            <person name="Ohtoshi R."/>
            <person name="Malay A.D."/>
            <person name="Moran D.A.P."/>
            <person name="Tomita M."/>
            <person name="Numata K."/>
            <person name="Arakawa K."/>
        </authorList>
    </citation>
    <scope>NUCLEOTIDE SEQUENCE</scope>
</reference>
<protein>
    <submittedName>
        <fullName evidence="11">Nanos homolog 2</fullName>
    </submittedName>
</protein>
<keyword evidence="6 8" id="KW-0810">Translation regulation</keyword>
<proteinExistence type="inferred from homology"/>
<organism evidence="11 12">
    <name type="scientific">Nephila pilipes</name>
    <name type="common">Giant wood spider</name>
    <name type="synonym">Nephila maculata</name>
    <dbReference type="NCBI Taxonomy" id="299642"/>
    <lineage>
        <taxon>Eukaryota</taxon>
        <taxon>Metazoa</taxon>
        <taxon>Ecdysozoa</taxon>
        <taxon>Arthropoda</taxon>
        <taxon>Chelicerata</taxon>
        <taxon>Arachnida</taxon>
        <taxon>Araneae</taxon>
        <taxon>Araneomorphae</taxon>
        <taxon>Entelegynae</taxon>
        <taxon>Araneoidea</taxon>
        <taxon>Nephilidae</taxon>
        <taxon>Nephila</taxon>
    </lineage>
</organism>
<comment type="similarity">
    <text evidence="8">Belongs to the nanos family.</text>
</comment>
<feature type="domain" description="Nanos-type" evidence="10">
    <location>
        <begin position="135"/>
        <end position="189"/>
    </location>
</feature>
<dbReference type="InterPro" id="IPR024161">
    <property type="entry name" value="Znf_nanos-typ"/>
</dbReference>
<dbReference type="Proteomes" id="UP000887013">
    <property type="component" value="Unassembled WGS sequence"/>
</dbReference>
<name>A0A8X6NT65_NEPPI</name>
<evidence type="ECO:0000256" key="8">
    <source>
        <dbReference type="PROSITE-ProRule" id="PRU00855"/>
    </source>
</evidence>
<evidence type="ECO:0000256" key="4">
    <source>
        <dbReference type="ARBA" id="ARBA00022771"/>
    </source>
</evidence>
<evidence type="ECO:0000256" key="5">
    <source>
        <dbReference type="ARBA" id="ARBA00022833"/>
    </source>
</evidence>
<comment type="caution">
    <text evidence="11">The sequence shown here is derived from an EMBL/GenBank/DDBJ whole genome shotgun (WGS) entry which is preliminary data.</text>
</comment>
<feature type="compositionally biased region" description="Polar residues" evidence="9">
    <location>
        <begin position="100"/>
        <end position="110"/>
    </location>
</feature>
<feature type="region of interest" description="Disordered" evidence="9">
    <location>
        <begin position="100"/>
        <end position="126"/>
    </location>
</feature>
<keyword evidence="3" id="KW-0479">Metal-binding</keyword>
<keyword evidence="7 8" id="KW-0694">RNA-binding</keyword>
<keyword evidence="2" id="KW-0963">Cytoplasm</keyword>
<dbReference type="InterPro" id="IPR008705">
    <property type="entry name" value="Nanos/Xcar2"/>
</dbReference>
<evidence type="ECO:0000313" key="11">
    <source>
        <dbReference type="EMBL" id="GFT32743.1"/>
    </source>
</evidence>
<keyword evidence="4 8" id="KW-0863">Zinc-finger</keyword>
<dbReference type="GO" id="GO:0008270">
    <property type="term" value="F:zinc ion binding"/>
    <property type="evidence" value="ECO:0007669"/>
    <property type="project" value="UniProtKB-KW"/>
</dbReference>
<evidence type="ECO:0000256" key="1">
    <source>
        <dbReference type="ARBA" id="ARBA00004496"/>
    </source>
</evidence>
<dbReference type="Pfam" id="PF05741">
    <property type="entry name" value="zf-nanos"/>
    <property type="match status" value="1"/>
</dbReference>
<comment type="subcellular location">
    <subcellularLocation>
        <location evidence="1">Cytoplasm</location>
    </subcellularLocation>
</comment>
<dbReference type="GO" id="GO:0003723">
    <property type="term" value="F:RNA binding"/>
    <property type="evidence" value="ECO:0007669"/>
    <property type="project" value="UniProtKB-UniRule"/>
</dbReference>
<dbReference type="GO" id="GO:0006417">
    <property type="term" value="P:regulation of translation"/>
    <property type="evidence" value="ECO:0007669"/>
    <property type="project" value="UniProtKB-UniRule"/>
</dbReference>
<dbReference type="PANTHER" id="PTHR12887">
    <property type="entry name" value="NANOS PROTEIN"/>
    <property type="match status" value="1"/>
</dbReference>
<evidence type="ECO:0000256" key="2">
    <source>
        <dbReference type="ARBA" id="ARBA00022490"/>
    </source>
</evidence>
<dbReference type="AlphaFoldDB" id="A0A8X6NT65"/>
<evidence type="ECO:0000259" key="10">
    <source>
        <dbReference type="PROSITE" id="PS51522"/>
    </source>
</evidence>